<dbReference type="PANTHER" id="PTHR10828:SF17">
    <property type="entry name" value="PROTEIN-TYROSINE-PHOSPHATASE"/>
    <property type="match status" value="1"/>
</dbReference>
<comment type="caution">
    <text evidence="13">The sequence shown here is derived from an EMBL/GenBank/DDBJ whole genome shotgun (WGS) entry which is preliminary data.</text>
</comment>
<sequence length="503" mass="55861">MAKAPTDYFSLKPVRGSSPTASLAADLSQNFHIDQSPQLPTPRRSLFSSNLFGTLNGRERASTPPLPSSSPGPGNDLMEISPLPHKAPFIVTTHVEPAPLVSPMEEVTASLIEDIMQDPQTEPPKQSAPSERRRSSLMRPALSRTKGLTTTSLSLKSARTECPPFKFGSGPSVPSLSLMSTEECFPCSPKDARPHSAHSPAPLPMGPPRFKQPSSGLGGHLRNTGSPIVGHVRKPSNLLQRPRKQFRRSLSMFEHPGDVMKQEKATFSAACLDSIMDLDDSPRLRLPHFNSDEESVPRITKDTMVDVLDGRYGQCYDRSIIIDCRFEYEYEGGHIEGAVNVNDKDRLATQLFESPPSESTLLIFHCEYSAHRAPIMAKFLRHKDRACNAHQYPKLTYPEVYILDGGYSSFFIDHKLRCYPQNYVEMGAQEHANACERGLGRIKQQRAKLSRAQTFAFGQHEQQVDDSPTASSRQSSSLMTGMDMAVDAETISQRMQSRRMVSF</sequence>
<evidence type="ECO:0000256" key="11">
    <source>
        <dbReference type="SAM" id="MobiDB-lite"/>
    </source>
</evidence>
<name>A0A8H3FK45_9LECA</name>
<reference evidence="13" key="1">
    <citation type="submission" date="2021-03" db="EMBL/GenBank/DDBJ databases">
        <authorList>
            <person name="Tagirdzhanova G."/>
        </authorList>
    </citation>
    <scope>NUCLEOTIDE SEQUENCE</scope>
</reference>
<comment type="function">
    <text evidence="10">Tyrosine protein phosphatase which functions as a dosage-dependent inducer of mitotic progression.</text>
</comment>
<comment type="catalytic activity">
    <reaction evidence="8 10">
        <text>O-phospho-L-tyrosyl-[protein] + H2O = L-tyrosyl-[protein] + phosphate</text>
        <dbReference type="Rhea" id="RHEA:10684"/>
        <dbReference type="Rhea" id="RHEA-COMP:10136"/>
        <dbReference type="Rhea" id="RHEA-COMP:20101"/>
        <dbReference type="ChEBI" id="CHEBI:15377"/>
        <dbReference type="ChEBI" id="CHEBI:43474"/>
        <dbReference type="ChEBI" id="CHEBI:46858"/>
        <dbReference type="ChEBI" id="CHEBI:61978"/>
        <dbReference type="EC" id="3.1.3.48"/>
    </reaction>
</comment>
<evidence type="ECO:0000256" key="9">
    <source>
        <dbReference type="ARBA" id="ARBA00067190"/>
    </source>
</evidence>
<dbReference type="EC" id="3.1.3.48" evidence="2 10"/>
<feature type="compositionally biased region" description="Polar residues" evidence="11">
    <location>
        <begin position="118"/>
        <end position="129"/>
    </location>
</feature>
<dbReference type="GO" id="GO:0005737">
    <property type="term" value="C:cytoplasm"/>
    <property type="evidence" value="ECO:0007669"/>
    <property type="project" value="TreeGrafter"/>
</dbReference>
<dbReference type="GO" id="GO:0110032">
    <property type="term" value="P:positive regulation of G2/MI transition of meiotic cell cycle"/>
    <property type="evidence" value="ECO:0007669"/>
    <property type="project" value="TreeGrafter"/>
</dbReference>
<evidence type="ECO:0000259" key="12">
    <source>
        <dbReference type="PROSITE" id="PS50206"/>
    </source>
</evidence>
<feature type="region of interest" description="Disordered" evidence="11">
    <location>
        <begin position="117"/>
        <end position="155"/>
    </location>
</feature>
<gene>
    <name evidence="13" type="primary">CDC25</name>
    <name evidence="13" type="ORF">ALECFALPRED_003356</name>
</gene>
<dbReference type="PRINTS" id="PR00716">
    <property type="entry name" value="MPIPHPHTASE"/>
</dbReference>
<dbReference type="EMBL" id="CAJPDR010000210">
    <property type="protein sequence ID" value="CAF9926086.1"/>
    <property type="molecule type" value="Genomic_DNA"/>
</dbReference>
<proteinExistence type="inferred from homology"/>
<accession>A0A8H3FK45</accession>
<dbReference type="PANTHER" id="PTHR10828">
    <property type="entry name" value="M-PHASE INDUCER PHOSPHATASE DUAL SPECIFICITY PHOSPHATASE CDC25"/>
    <property type="match status" value="1"/>
</dbReference>
<dbReference type="Pfam" id="PF00581">
    <property type="entry name" value="Rhodanese"/>
    <property type="match status" value="1"/>
</dbReference>
<keyword evidence="6 10" id="KW-0904">Protein phosphatase</keyword>
<feature type="compositionally biased region" description="Low complexity" evidence="11">
    <location>
        <begin position="142"/>
        <end position="155"/>
    </location>
</feature>
<dbReference type="GO" id="GO:0000086">
    <property type="term" value="P:G2/M transition of mitotic cell cycle"/>
    <property type="evidence" value="ECO:0007669"/>
    <property type="project" value="TreeGrafter"/>
</dbReference>
<dbReference type="Proteomes" id="UP000664203">
    <property type="component" value="Unassembled WGS sequence"/>
</dbReference>
<dbReference type="InterPro" id="IPR036873">
    <property type="entry name" value="Rhodanese-like_dom_sf"/>
</dbReference>
<organism evidence="13 14">
    <name type="scientific">Alectoria fallacina</name>
    <dbReference type="NCBI Taxonomy" id="1903189"/>
    <lineage>
        <taxon>Eukaryota</taxon>
        <taxon>Fungi</taxon>
        <taxon>Dikarya</taxon>
        <taxon>Ascomycota</taxon>
        <taxon>Pezizomycotina</taxon>
        <taxon>Lecanoromycetes</taxon>
        <taxon>OSLEUM clade</taxon>
        <taxon>Lecanoromycetidae</taxon>
        <taxon>Lecanorales</taxon>
        <taxon>Lecanorineae</taxon>
        <taxon>Parmeliaceae</taxon>
        <taxon>Alectoria</taxon>
    </lineage>
</organism>
<evidence type="ECO:0000256" key="10">
    <source>
        <dbReference type="RuleBase" id="RU368028"/>
    </source>
</evidence>
<dbReference type="GO" id="GO:0004725">
    <property type="term" value="F:protein tyrosine phosphatase activity"/>
    <property type="evidence" value="ECO:0007669"/>
    <property type="project" value="UniProtKB-UniRule"/>
</dbReference>
<feature type="compositionally biased region" description="Polar residues" evidence="11">
    <location>
        <begin position="465"/>
        <end position="479"/>
    </location>
</feature>
<dbReference type="InterPro" id="IPR001763">
    <property type="entry name" value="Rhodanese-like_dom"/>
</dbReference>
<evidence type="ECO:0000256" key="3">
    <source>
        <dbReference type="ARBA" id="ARBA00022618"/>
    </source>
</evidence>
<dbReference type="GO" id="GO:0005634">
    <property type="term" value="C:nucleus"/>
    <property type="evidence" value="ECO:0007669"/>
    <property type="project" value="TreeGrafter"/>
</dbReference>
<evidence type="ECO:0000256" key="6">
    <source>
        <dbReference type="ARBA" id="ARBA00022912"/>
    </source>
</evidence>
<feature type="domain" description="Rhodanese" evidence="12">
    <location>
        <begin position="315"/>
        <end position="419"/>
    </location>
</feature>
<dbReference type="GO" id="GO:0051301">
    <property type="term" value="P:cell division"/>
    <property type="evidence" value="ECO:0007669"/>
    <property type="project" value="UniProtKB-UniRule"/>
</dbReference>
<keyword evidence="14" id="KW-1185">Reference proteome</keyword>
<dbReference type="InterPro" id="IPR000751">
    <property type="entry name" value="MPI_Phosphatase"/>
</dbReference>
<dbReference type="GO" id="GO:0010971">
    <property type="term" value="P:positive regulation of G2/M transition of mitotic cell cycle"/>
    <property type="evidence" value="ECO:0007669"/>
    <property type="project" value="TreeGrafter"/>
</dbReference>
<evidence type="ECO:0000313" key="14">
    <source>
        <dbReference type="Proteomes" id="UP000664203"/>
    </source>
</evidence>
<keyword evidence="4 10" id="KW-0498">Mitosis</keyword>
<evidence type="ECO:0000256" key="8">
    <source>
        <dbReference type="ARBA" id="ARBA00051722"/>
    </source>
</evidence>
<feature type="region of interest" description="Disordered" evidence="11">
    <location>
        <begin position="189"/>
        <end position="216"/>
    </location>
</feature>
<evidence type="ECO:0000256" key="5">
    <source>
        <dbReference type="ARBA" id="ARBA00022801"/>
    </source>
</evidence>
<keyword evidence="3 10" id="KW-0132">Cell division</keyword>
<dbReference type="CDD" id="cd01530">
    <property type="entry name" value="Cdc25"/>
    <property type="match status" value="1"/>
</dbReference>
<dbReference type="FunFam" id="3.40.250.10:FF:000021">
    <property type="entry name" value="M-phase inducer phosphatase cdc-25.2"/>
    <property type="match status" value="1"/>
</dbReference>
<dbReference type="OrthoDB" id="26523at2759"/>
<evidence type="ECO:0000313" key="13">
    <source>
        <dbReference type="EMBL" id="CAF9926086.1"/>
    </source>
</evidence>
<dbReference type="Gene3D" id="3.40.250.10">
    <property type="entry name" value="Rhodanese-like domain"/>
    <property type="match status" value="1"/>
</dbReference>
<evidence type="ECO:0000256" key="7">
    <source>
        <dbReference type="ARBA" id="ARBA00023306"/>
    </source>
</evidence>
<feature type="region of interest" description="Disordered" evidence="11">
    <location>
        <begin position="55"/>
        <end position="79"/>
    </location>
</feature>
<evidence type="ECO:0000256" key="4">
    <source>
        <dbReference type="ARBA" id="ARBA00022776"/>
    </source>
</evidence>
<keyword evidence="5 10" id="KW-0378">Hydrolase</keyword>
<dbReference type="SUPFAM" id="SSF52821">
    <property type="entry name" value="Rhodanese/Cell cycle control phosphatase"/>
    <property type="match status" value="1"/>
</dbReference>
<dbReference type="AlphaFoldDB" id="A0A8H3FK45"/>
<feature type="region of interest" description="Disordered" evidence="11">
    <location>
        <begin position="1"/>
        <end position="21"/>
    </location>
</feature>
<feature type="region of interest" description="Disordered" evidence="11">
    <location>
        <begin position="458"/>
        <end position="479"/>
    </location>
</feature>
<protein>
    <recommendedName>
        <fullName evidence="9 10">M-phase inducer phosphatase</fullName>
        <ecNumber evidence="2 10">3.1.3.48</ecNumber>
    </recommendedName>
</protein>
<dbReference type="PROSITE" id="PS50206">
    <property type="entry name" value="RHODANESE_3"/>
    <property type="match status" value="1"/>
</dbReference>
<keyword evidence="7 10" id="KW-0131">Cell cycle</keyword>
<evidence type="ECO:0000256" key="2">
    <source>
        <dbReference type="ARBA" id="ARBA00013064"/>
    </source>
</evidence>
<dbReference type="SMART" id="SM00450">
    <property type="entry name" value="RHOD"/>
    <property type="match status" value="1"/>
</dbReference>
<evidence type="ECO:0000256" key="1">
    <source>
        <dbReference type="ARBA" id="ARBA00011065"/>
    </source>
</evidence>
<comment type="similarity">
    <text evidence="1 10">Belongs to the MPI phosphatase family.</text>
</comment>